<organism evidence="1">
    <name type="scientific">Paraconexibacter sp. AEG42_29</name>
    <dbReference type="NCBI Taxonomy" id="2997339"/>
    <lineage>
        <taxon>Bacteria</taxon>
        <taxon>Bacillati</taxon>
        <taxon>Actinomycetota</taxon>
        <taxon>Thermoleophilia</taxon>
        <taxon>Solirubrobacterales</taxon>
        <taxon>Paraconexibacteraceae</taxon>
        <taxon>Paraconexibacter</taxon>
    </lineage>
</organism>
<proteinExistence type="predicted"/>
<dbReference type="EMBL" id="CP114014">
    <property type="protein sequence ID" value="XAY03723.1"/>
    <property type="molecule type" value="Genomic_DNA"/>
</dbReference>
<protein>
    <submittedName>
        <fullName evidence="1">Uncharacterized protein</fullName>
    </submittedName>
</protein>
<evidence type="ECO:0000313" key="1">
    <source>
        <dbReference type="EMBL" id="XAY03723.1"/>
    </source>
</evidence>
<accession>A0AAU7APW9</accession>
<gene>
    <name evidence="1" type="ORF">DSM112329_00543</name>
</gene>
<dbReference type="AlphaFoldDB" id="A0AAU7APW9"/>
<name>A0AAU7APW9_9ACTN</name>
<dbReference type="RefSeq" id="WP_354700276.1">
    <property type="nucleotide sequence ID" value="NZ_CP114014.1"/>
</dbReference>
<reference evidence="1" key="1">
    <citation type="submission" date="2022-12" db="EMBL/GenBank/DDBJ databases">
        <title>Paraconexibacter alkalitolerans sp. nov. and Baekduia alba sp. nov., isolated from soil and emended description of the genera Paraconexibacter (Chun et al., 2020) and Baekduia (An et al., 2020).</title>
        <authorList>
            <person name="Vieira S."/>
            <person name="Huber K.J."/>
            <person name="Geppert A."/>
            <person name="Wolf J."/>
            <person name="Neumann-Schaal M."/>
            <person name="Muesken M."/>
            <person name="Overmann J."/>
        </authorList>
    </citation>
    <scope>NUCLEOTIDE SEQUENCE</scope>
    <source>
        <strain evidence="1">AEG42_29</strain>
    </source>
</reference>
<dbReference type="KEGG" id="parq:DSM112329_00543"/>
<sequence length="113" mass="12112">MARSQVTSTIRIGPKVERTHHDDVLSALLALRERLSTLDIARDPVTVFRREIAPGAQVAARGELRGKGGLNAGVDVRGDGSAEAWTGRWRRQLVAQQPGEDAYAALGRVLGGS</sequence>